<keyword evidence="2" id="KW-1185">Reference proteome</keyword>
<accession>A0A6V6YSE5</accession>
<evidence type="ECO:0000313" key="2">
    <source>
        <dbReference type="Proteomes" id="UP000530060"/>
    </source>
</evidence>
<gene>
    <name evidence="1" type="ORF">FLAT13_01085</name>
</gene>
<proteinExistence type="predicted"/>
<dbReference type="AlphaFoldDB" id="A0A6V6YSE5"/>
<organism evidence="1 2">
    <name type="scientific">Flavobacterium salmonis</name>
    <dbReference type="NCBI Taxonomy" id="2654844"/>
    <lineage>
        <taxon>Bacteria</taxon>
        <taxon>Pseudomonadati</taxon>
        <taxon>Bacteroidota</taxon>
        <taxon>Flavobacteriia</taxon>
        <taxon>Flavobacteriales</taxon>
        <taxon>Flavobacteriaceae</taxon>
        <taxon>Flavobacterium</taxon>
    </lineage>
</organism>
<sequence length="276" mass="31895">MNIFNKITFCLLSVSFLITSCSNDDKKAEPEKTEPVCQITSYTDQWFMGEKSSNKVVRKFVYDAKGRVIIAPEGSTQISFEYYDDQIIVKYSNPAPNIVTDYYTLDAEKKITHLVRKAMNSFRGDTEIKDYVILDFEYNQDKQLTVIKEGNKKATLTYLNGNLVEMHDGLNGENKTYKFSYNLEEEYQNLFLFSLSPIYHLNSLHRIPTPSNNPIGMGVLTSSGYFGKLSKNQIKSINTYEFSYRKNESKQTIGVVEKNSEESIDYTEYNFEYLCK</sequence>
<dbReference type="Proteomes" id="UP000530060">
    <property type="component" value="Unassembled WGS sequence"/>
</dbReference>
<dbReference type="CDD" id="cd12871">
    <property type="entry name" value="Bacuni_01323_like"/>
    <property type="match status" value="1"/>
</dbReference>
<reference evidence="1 2" key="1">
    <citation type="submission" date="2020-06" db="EMBL/GenBank/DDBJ databases">
        <authorList>
            <person name="Criscuolo A."/>
        </authorList>
    </citation>
    <scope>NUCLEOTIDE SEQUENCE [LARGE SCALE GENOMIC DNA]</scope>
    <source>
        <strain evidence="2">CIP 111411</strain>
    </source>
</reference>
<name>A0A6V6YSE5_9FLAO</name>
<protein>
    <submittedName>
        <fullName evidence="1">Uncharacterized protein</fullName>
    </submittedName>
</protein>
<dbReference type="RefSeq" id="WP_180908210.1">
    <property type="nucleotide sequence ID" value="NZ_CAIJDP010000060.1"/>
</dbReference>
<dbReference type="PROSITE" id="PS51257">
    <property type="entry name" value="PROKAR_LIPOPROTEIN"/>
    <property type="match status" value="1"/>
</dbReference>
<evidence type="ECO:0000313" key="1">
    <source>
        <dbReference type="EMBL" id="CAD0002363.1"/>
    </source>
</evidence>
<dbReference type="EMBL" id="CAIJDP010000060">
    <property type="protein sequence ID" value="CAD0002363.1"/>
    <property type="molecule type" value="Genomic_DNA"/>
</dbReference>
<comment type="caution">
    <text evidence="1">The sequence shown here is derived from an EMBL/GenBank/DDBJ whole genome shotgun (WGS) entry which is preliminary data.</text>
</comment>